<dbReference type="Proteomes" id="UP001372338">
    <property type="component" value="Unassembled WGS sequence"/>
</dbReference>
<gene>
    <name evidence="1" type="ORF">RIF29_00215</name>
</gene>
<dbReference type="AlphaFoldDB" id="A0AAN9IWE8"/>
<proteinExistence type="predicted"/>
<protein>
    <submittedName>
        <fullName evidence="1">Uncharacterized protein</fullName>
    </submittedName>
</protein>
<organism evidence="1 2">
    <name type="scientific">Crotalaria pallida</name>
    <name type="common">Smooth rattlebox</name>
    <name type="synonym">Crotalaria striata</name>
    <dbReference type="NCBI Taxonomy" id="3830"/>
    <lineage>
        <taxon>Eukaryota</taxon>
        <taxon>Viridiplantae</taxon>
        <taxon>Streptophyta</taxon>
        <taxon>Embryophyta</taxon>
        <taxon>Tracheophyta</taxon>
        <taxon>Spermatophyta</taxon>
        <taxon>Magnoliopsida</taxon>
        <taxon>eudicotyledons</taxon>
        <taxon>Gunneridae</taxon>
        <taxon>Pentapetalae</taxon>
        <taxon>rosids</taxon>
        <taxon>fabids</taxon>
        <taxon>Fabales</taxon>
        <taxon>Fabaceae</taxon>
        <taxon>Papilionoideae</taxon>
        <taxon>50 kb inversion clade</taxon>
        <taxon>genistoids sensu lato</taxon>
        <taxon>core genistoids</taxon>
        <taxon>Crotalarieae</taxon>
        <taxon>Crotalaria</taxon>
    </lineage>
</organism>
<reference evidence="1 2" key="1">
    <citation type="submission" date="2024-01" db="EMBL/GenBank/DDBJ databases">
        <title>The genomes of 5 underutilized Papilionoideae crops provide insights into root nodulation and disease resistanc.</title>
        <authorList>
            <person name="Yuan L."/>
        </authorList>
    </citation>
    <scope>NUCLEOTIDE SEQUENCE [LARGE SCALE GENOMIC DNA]</scope>
    <source>
        <strain evidence="1">ZHUSHIDOU_FW_LH</strain>
        <tissue evidence="1">Leaf</tissue>
    </source>
</reference>
<name>A0AAN9IWE8_CROPI</name>
<sequence>MRTRVAKSESSQLSHVVAPVFSEHITTPVAATTVRLVRPSAPVQALAVASPTSSAAIAASCSSLMLVTATAIAASSSCNSTEGERTLGYVWEFLGGWNGKGMVSVMDRIIRTGMPDPDTGMRPQEAQ</sequence>
<comment type="caution">
    <text evidence="1">The sequence shown here is derived from an EMBL/GenBank/DDBJ whole genome shotgun (WGS) entry which is preliminary data.</text>
</comment>
<accession>A0AAN9IWE8</accession>
<evidence type="ECO:0000313" key="1">
    <source>
        <dbReference type="EMBL" id="KAK7287143.1"/>
    </source>
</evidence>
<dbReference type="EMBL" id="JAYWIO010000001">
    <property type="protein sequence ID" value="KAK7287143.1"/>
    <property type="molecule type" value="Genomic_DNA"/>
</dbReference>
<evidence type="ECO:0000313" key="2">
    <source>
        <dbReference type="Proteomes" id="UP001372338"/>
    </source>
</evidence>
<keyword evidence="2" id="KW-1185">Reference proteome</keyword>